<dbReference type="InterPro" id="IPR003593">
    <property type="entry name" value="AAA+_ATPase"/>
</dbReference>
<dbReference type="PANTHER" id="PTHR48102">
    <property type="entry name" value="ATP-DEPENDENT CLP PROTEASE ATP-BINDING SUBUNIT CLPX-LIKE, MITOCHONDRIAL-RELATED"/>
    <property type="match status" value="1"/>
</dbReference>
<evidence type="ECO:0000256" key="3">
    <source>
        <dbReference type="ARBA" id="ARBA00022840"/>
    </source>
</evidence>
<evidence type="ECO:0000259" key="7">
    <source>
        <dbReference type="SMART" id="SM01086"/>
    </source>
</evidence>
<dbReference type="GO" id="GO:0009376">
    <property type="term" value="C:HslUV protease complex"/>
    <property type="evidence" value="ECO:0007669"/>
    <property type="project" value="UniProtKB-UniRule"/>
</dbReference>
<dbReference type="GO" id="GO:0043335">
    <property type="term" value="P:protein unfolding"/>
    <property type="evidence" value="ECO:0007669"/>
    <property type="project" value="UniProtKB-UniRule"/>
</dbReference>
<dbReference type="GO" id="GO:0005524">
    <property type="term" value="F:ATP binding"/>
    <property type="evidence" value="ECO:0007669"/>
    <property type="project" value="UniProtKB-UniRule"/>
</dbReference>
<dbReference type="InterPro" id="IPR027417">
    <property type="entry name" value="P-loop_NTPase"/>
</dbReference>
<dbReference type="Gene3D" id="1.10.8.60">
    <property type="match status" value="1"/>
</dbReference>
<dbReference type="SMART" id="SM00382">
    <property type="entry name" value="AAA"/>
    <property type="match status" value="1"/>
</dbReference>
<dbReference type="GO" id="GO:0016887">
    <property type="term" value="F:ATP hydrolysis activity"/>
    <property type="evidence" value="ECO:0007669"/>
    <property type="project" value="InterPro"/>
</dbReference>
<evidence type="ECO:0000256" key="1">
    <source>
        <dbReference type="ARBA" id="ARBA00009771"/>
    </source>
</evidence>
<comment type="subunit">
    <text evidence="5">A double ring-shaped homohexamer of HslV is capped on each side by a ring-shaped HslU homohexamer. The assembly of the HslU/HslV complex is dependent on binding of ATP.</text>
</comment>
<dbReference type="AlphaFoldDB" id="A0A5C1Q8P6"/>
<keyword evidence="8" id="KW-0645">Protease</keyword>
<dbReference type="FunFam" id="3.40.50.300:FF:000220">
    <property type="entry name" value="ATP-dependent protease ATPase subunit HslU"/>
    <property type="match status" value="1"/>
</dbReference>
<dbReference type="GO" id="GO:0008233">
    <property type="term" value="F:peptidase activity"/>
    <property type="evidence" value="ECO:0007669"/>
    <property type="project" value="UniProtKB-KW"/>
</dbReference>
<keyword evidence="4 5" id="KW-0143">Chaperone</keyword>
<dbReference type="OrthoDB" id="9804062at2"/>
<accession>A0A5C1Q8P6</accession>
<feature type="domain" description="AAA+ ATPase" evidence="6">
    <location>
        <begin position="53"/>
        <end position="350"/>
    </location>
</feature>
<dbReference type="Proteomes" id="UP000323824">
    <property type="component" value="Chromosome"/>
</dbReference>
<evidence type="ECO:0000256" key="5">
    <source>
        <dbReference type="HAMAP-Rule" id="MF_00249"/>
    </source>
</evidence>
<reference evidence="8 9" key="2">
    <citation type="submission" date="2019-09" db="EMBL/GenBank/DDBJ databases">
        <title>Complete Genome Sequence and Methylome Analysis of free living Spirochaetas.</title>
        <authorList>
            <person name="Leshcheva N."/>
            <person name="Mikheeva N."/>
        </authorList>
    </citation>
    <scope>NUCLEOTIDE SEQUENCE [LARGE SCALE GENOMIC DNA]</scope>
    <source>
        <strain evidence="8 9">P</strain>
    </source>
</reference>
<comment type="similarity">
    <text evidence="1 5">Belongs to the ClpX chaperone family. HslU subfamily.</text>
</comment>
<dbReference type="Gene3D" id="3.40.50.300">
    <property type="entry name" value="P-loop containing nucleotide triphosphate hydrolases"/>
    <property type="match status" value="2"/>
</dbReference>
<dbReference type="Pfam" id="PF00004">
    <property type="entry name" value="AAA"/>
    <property type="match status" value="1"/>
</dbReference>
<name>A0A5C1Q8P6_9SPIO</name>
<protein>
    <recommendedName>
        <fullName evidence="5">ATP-dependent protease ATPase subunit HslU</fullName>
    </recommendedName>
    <alternativeName>
        <fullName evidence="5">Unfoldase HslU</fullName>
    </alternativeName>
</protein>
<keyword evidence="8" id="KW-0378">Hydrolase</keyword>
<feature type="binding site" evidence="5">
    <location>
        <begin position="64"/>
        <end position="69"/>
    </location>
    <ligand>
        <name>ATP</name>
        <dbReference type="ChEBI" id="CHEBI:30616"/>
    </ligand>
</feature>
<evidence type="ECO:0000313" key="8">
    <source>
        <dbReference type="EMBL" id="QEN03738.1"/>
    </source>
</evidence>
<dbReference type="InterPro" id="IPR004491">
    <property type="entry name" value="HslU"/>
</dbReference>
<feature type="binding site" evidence="5">
    <location>
        <position position="407"/>
    </location>
    <ligand>
        <name>ATP</name>
        <dbReference type="ChEBI" id="CHEBI:30616"/>
    </ligand>
</feature>
<evidence type="ECO:0000313" key="9">
    <source>
        <dbReference type="Proteomes" id="UP000323824"/>
    </source>
</evidence>
<dbReference type="EMBL" id="CP035807">
    <property type="protein sequence ID" value="QEN03738.1"/>
    <property type="molecule type" value="Genomic_DNA"/>
</dbReference>
<feature type="binding site" evidence="5">
    <location>
        <position position="335"/>
    </location>
    <ligand>
        <name>ATP</name>
        <dbReference type="ChEBI" id="CHEBI:30616"/>
    </ligand>
</feature>
<reference evidence="8 9" key="1">
    <citation type="submission" date="2019-02" db="EMBL/GenBank/DDBJ databases">
        <authorList>
            <person name="Fomenkov A."/>
            <person name="Dubinina G."/>
            <person name="Grabovich M."/>
            <person name="Vincze T."/>
            <person name="Roberts R.J."/>
        </authorList>
    </citation>
    <scope>NUCLEOTIDE SEQUENCE [LARGE SCALE GENOMIC DNA]</scope>
    <source>
        <strain evidence="8 9">P</strain>
    </source>
</reference>
<dbReference type="Pfam" id="PF07724">
    <property type="entry name" value="AAA_2"/>
    <property type="match status" value="1"/>
</dbReference>
<feature type="binding site" evidence="5">
    <location>
        <position position="22"/>
    </location>
    <ligand>
        <name>ATP</name>
        <dbReference type="ChEBI" id="CHEBI:30616"/>
    </ligand>
</feature>
<dbReference type="HAMAP" id="MF_00249">
    <property type="entry name" value="HslU"/>
    <property type="match status" value="1"/>
</dbReference>
<dbReference type="InterPro" id="IPR050052">
    <property type="entry name" value="ATP-dep_Clp_protease_ClpX"/>
</dbReference>
<dbReference type="RefSeq" id="WP_149566996.1">
    <property type="nucleotide sequence ID" value="NZ_CP035807.1"/>
</dbReference>
<dbReference type="KEGG" id="sper:EW093_03155"/>
<dbReference type="InterPro" id="IPR019489">
    <property type="entry name" value="Clp_ATPase_C"/>
</dbReference>
<evidence type="ECO:0000259" key="6">
    <source>
        <dbReference type="SMART" id="SM00382"/>
    </source>
</evidence>
<comment type="function">
    <text evidence="5">ATPase subunit of a proteasome-like degradation complex; this subunit has chaperone activity. The binding of ATP and its subsequent hydrolysis by HslU are essential for unfolding of protein substrates subsequently hydrolyzed by HslV. HslU recognizes the N-terminal part of its protein substrates and unfolds these before they are guided to HslV for hydrolysis.</text>
</comment>
<sequence length="457" mass="51092">MKLNMEESTPKSIVNELDKYIIGQDSAKKIVAIALRNRMRRALLDEDMINEVSPKNIIMIGPTGVGKTEIARRLSKLAKAPFIKVEATKFTEVGYVGRDVESMVRDLMASAVSMVKTEMQDGIEEDAKQRTEEILLDYLLPGLSKDKKKDVGFGNPDKSIEPIEENSTREKFRVMLKEGKLEDKEIEISVSKPSSFEILGGGEFQNMEMNIGAITGMLSPGGNKKKRIVTVKQAREITLAEQRDKLIDTDNAVDIARDRVQNMGIIFIDEIDKIAAKGGRSGGQDVSRQGVQRDILPIVEGSKVNTKHGIVDTSHILFIAAGAFSMSKPSDLIPELQGRFPLRVELQDLDAKAFEAILTKPKASLTKQYIELLKTEDVELIFKDEAIKRIAQIAADVNNKTENIGARRLHTILEHLLEDISFNAPDTKGEKIEITKEFVDERLKDLSQDRDLSRYIL</sequence>
<organism evidence="8 9">
    <name type="scientific">Thiospirochaeta perfilievii</name>
    <dbReference type="NCBI Taxonomy" id="252967"/>
    <lineage>
        <taxon>Bacteria</taxon>
        <taxon>Pseudomonadati</taxon>
        <taxon>Spirochaetota</taxon>
        <taxon>Spirochaetia</taxon>
        <taxon>Spirochaetales</taxon>
        <taxon>Spirochaetaceae</taxon>
        <taxon>Thiospirochaeta</taxon>
    </lineage>
</organism>
<dbReference type="InterPro" id="IPR003959">
    <property type="entry name" value="ATPase_AAA_core"/>
</dbReference>
<keyword evidence="5" id="KW-0963">Cytoplasm</keyword>
<comment type="subcellular location">
    <subcellularLocation>
        <location evidence="5">Cytoplasm</location>
    </subcellularLocation>
</comment>
<gene>
    <name evidence="5 8" type="primary">hslU</name>
    <name evidence="8" type="ORF">EW093_03155</name>
</gene>
<keyword evidence="3 5" id="KW-0067">ATP-binding</keyword>
<evidence type="ECO:0000256" key="2">
    <source>
        <dbReference type="ARBA" id="ARBA00022741"/>
    </source>
</evidence>
<dbReference type="NCBIfam" id="TIGR00390">
    <property type="entry name" value="hslU"/>
    <property type="match status" value="1"/>
</dbReference>
<feature type="domain" description="Clp ATPase C-terminal" evidence="7">
    <location>
        <begin position="349"/>
        <end position="445"/>
    </location>
</feature>
<dbReference type="SMART" id="SM01086">
    <property type="entry name" value="ClpB_D2-small"/>
    <property type="match status" value="1"/>
</dbReference>
<dbReference type="SUPFAM" id="SSF52540">
    <property type="entry name" value="P-loop containing nucleoside triphosphate hydrolases"/>
    <property type="match status" value="1"/>
</dbReference>
<feature type="binding site" evidence="5">
    <location>
        <position position="269"/>
    </location>
    <ligand>
        <name>ATP</name>
        <dbReference type="ChEBI" id="CHEBI:30616"/>
    </ligand>
</feature>
<dbReference type="NCBIfam" id="NF003544">
    <property type="entry name" value="PRK05201.1"/>
    <property type="match status" value="1"/>
</dbReference>
<evidence type="ECO:0000256" key="4">
    <source>
        <dbReference type="ARBA" id="ARBA00023186"/>
    </source>
</evidence>
<dbReference type="PANTHER" id="PTHR48102:SF3">
    <property type="entry name" value="ATP-DEPENDENT PROTEASE ATPASE SUBUNIT HSLU"/>
    <property type="match status" value="1"/>
</dbReference>
<keyword evidence="9" id="KW-1185">Reference proteome</keyword>
<keyword evidence="2 5" id="KW-0547">Nucleotide-binding</keyword>
<proteinExistence type="inferred from homology"/>
<dbReference type="GO" id="GO:0036402">
    <property type="term" value="F:proteasome-activating activity"/>
    <property type="evidence" value="ECO:0007669"/>
    <property type="project" value="UniProtKB-UniRule"/>
</dbReference>